<feature type="compositionally biased region" description="Polar residues" evidence="8">
    <location>
        <begin position="146"/>
        <end position="156"/>
    </location>
</feature>
<dbReference type="GO" id="GO:0008017">
    <property type="term" value="F:microtubule binding"/>
    <property type="evidence" value="ECO:0007669"/>
    <property type="project" value="TreeGrafter"/>
</dbReference>
<protein>
    <recommendedName>
        <fullName evidence="11">Taperin</fullName>
    </recommendedName>
</protein>
<dbReference type="GO" id="GO:0031965">
    <property type="term" value="C:nuclear membrane"/>
    <property type="evidence" value="ECO:0007669"/>
    <property type="project" value="UniProtKB-SubCell"/>
</dbReference>
<dbReference type="AlphaFoldDB" id="A0AAV2QV84"/>
<proteinExistence type="predicted"/>
<evidence type="ECO:0000256" key="2">
    <source>
        <dbReference type="ARBA" id="ARBA00004269"/>
    </source>
</evidence>
<dbReference type="GO" id="GO:0006935">
    <property type="term" value="P:chemotaxis"/>
    <property type="evidence" value="ECO:0007669"/>
    <property type="project" value="TreeGrafter"/>
</dbReference>
<evidence type="ECO:0008006" key="11">
    <source>
        <dbReference type="Google" id="ProtNLM"/>
    </source>
</evidence>
<dbReference type="PANTHER" id="PTHR13289:SF3">
    <property type="entry name" value="BIFOCAL, ISOFORM F"/>
    <property type="match status" value="1"/>
</dbReference>
<comment type="subcellular location">
    <subcellularLocation>
        <location evidence="1">Nucleus membrane</location>
        <topology evidence="1">Multi-pass membrane protein</topology>
    </subcellularLocation>
    <subcellularLocation>
        <location evidence="2">Rough endoplasmic reticulum membrane</location>
        <topology evidence="2">Multi-pass membrane protein</topology>
    </subcellularLocation>
</comment>
<feature type="compositionally biased region" description="Acidic residues" evidence="8">
    <location>
        <begin position="547"/>
        <end position="556"/>
    </location>
</feature>
<dbReference type="PANTHER" id="PTHR13289">
    <property type="entry name" value="PROTEIN PHOSPHATASE 1-BINDING PROTEIN BIFOCAL"/>
    <property type="match status" value="1"/>
</dbReference>
<name>A0AAV2QV84_MEGNR</name>
<feature type="compositionally biased region" description="Low complexity" evidence="8">
    <location>
        <begin position="659"/>
        <end position="683"/>
    </location>
</feature>
<reference evidence="9 10" key="1">
    <citation type="submission" date="2024-05" db="EMBL/GenBank/DDBJ databases">
        <authorList>
            <person name="Wallberg A."/>
        </authorList>
    </citation>
    <scope>NUCLEOTIDE SEQUENCE [LARGE SCALE GENOMIC DNA]</scope>
</reference>
<dbReference type="Proteomes" id="UP001497623">
    <property type="component" value="Unassembled WGS sequence"/>
</dbReference>
<feature type="region of interest" description="Disordered" evidence="8">
    <location>
        <begin position="471"/>
        <end position="741"/>
    </location>
</feature>
<evidence type="ECO:0000256" key="5">
    <source>
        <dbReference type="ARBA" id="ARBA00022989"/>
    </source>
</evidence>
<evidence type="ECO:0000256" key="1">
    <source>
        <dbReference type="ARBA" id="ARBA00004232"/>
    </source>
</evidence>
<dbReference type="GO" id="GO:0023041">
    <property type="term" value="P:neuronal signal transduction"/>
    <property type="evidence" value="ECO:0007669"/>
    <property type="project" value="InterPro"/>
</dbReference>
<feature type="compositionally biased region" description="Polar residues" evidence="8">
    <location>
        <begin position="613"/>
        <end position="622"/>
    </location>
</feature>
<feature type="compositionally biased region" description="Pro residues" evidence="8">
    <location>
        <begin position="101"/>
        <end position="114"/>
    </location>
</feature>
<evidence type="ECO:0000256" key="4">
    <source>
        <dbReference type="ARBA" id="ARBA00022824"/>
    </source>
</evidence>
<feature type="compositionally biased region" description="Low complexity" evidence="8">
    <location>
        <begin position="326"/>
        <end position="339"/>
    </location>
</feature>
<keyword evidence="6" id="KW-0472">Membrane</keyword>
<feature type="compositionally biased region" description="Basic and acidic residues" evidence="8">
    <location>
        <begin position="623"/>
        <end position="644"/>
    </location>
</feature>
<feature type="compositionally biased region" description="Low complexity" evidence="8">
    <location>
        <begin position="710"/>
        <end position="722"/>
    </location>
</feature>
<gene>
    <name evidence="9" type="ORF">MNOR_LOCUS17347</name>
</gene>
<accession>A0AAV2QV84</accession>
<evidence type="ECO:0000313" key="10">
    <source>
        <dbReference type="Proteomes" id="UP001497623"/>
    </source>
</evidence>
<feature type="compositionally biased region" description="Acidic residues" evidence="8">
    <location>
        <begin position="766"/>
        <end position="775"/>
    </location>
</feature>
<evidence type="ECO:0000256" key="8">
    <source>
        <dbReference type="SAM" id="MobiDB-lite"/>
    </source>
</evidence>
<keyword evidence="5" id="KW-1133">Transmembrane helix</keyword>
<feature type="region of interest" description="Disordered" evidence="8">
    <location>
        <begin position="755"/>
        <end position="791"/>
    </location>
</feature>
<keyword evidence="10" id="KW-1185">Reference proteome</keyword>
<organism evidence="9 10">
    <name type="scientific">Meganyctiphanes norvegica</name>
    <name type="common">Northern krill</name>
    <name type="synonym">Thysanopoda norvegica</name>
    <dbReference type="NCBI Taxonomy" id="48144"/>
    <lineage>
        <taxon>Eukaryota</taxon>
        <taxon>Metazoa</taxon>
        <taxon>Ecdysozoa</taxon>
        <taxon>Arthropoda</taxon>
        <taxon>Crustacea</taxon>
        <taxon>Multicrustacea</taxon>
        <taxon>Malacostraca</taxon>
        <taxon>Eumalacostraca</taxon>
        <taxon>Eucarida</taxon>
        <taxon>Euphausiacea</taxon>
        <taxon>Euphausiidae</taxon>
        <taxon>Meganyctiphanes</taxon>
    </lineage>
</organism>
<dbReference type="EMBL" id="CAXKWB010011871">
    <property type="protein sequence ID" value="CAL4102582.1"/>
    <property type="molecule type" value="Genomic_DNA"/>
</dbReference>
<comment type="caution">
    <text evidence="9">The sequence shown here is derived from an EMBL/GenBank/DDBJ whole genome shotgun (WGS) entry which is preliminary data.</text>
</comment>
<dbReference type="GO" id="GO:0030867">
    <property type="term" value="C:rough endoplasmic reticulum membrane"/>
    <property type="evidence" value="ECO:0007669"/>
    <property type="project" value="UniProtKB-SubCell"/>
</dbReference>
<evidence type="ECO:0000256" key="7">
    <source>
        <dbReference type="ARBA" id="ARBA00023242"/>
    </source>
</evidence>
<feature type="compositionally biased region" description="Polar residues" evidence="8">
    <location>
        <begin position="519"/>
        <end position="534"/>
    </location>
</feature>
<evidence type="ECO:0000256" key="3">
    <source>
        <dbReference type="ARBA" id="ARBA00022692"/>
    </source>
</evidence>
<feature type="region of interest" description="Disordered" evidence="8">
    <location>
        <begin position="831"/>
        <end position="928"/>
    </location>
</feature>
<feature type="region of interest" description="Disordered" evidence="8">
    <location>
        <begin position="34"/>
        <end position="198"/>
    </location>
</feature>
<evidence type="ECO:0000256" key="6">
    <source>
        <dbReference type="ARBA" id="ARBA00023136"/>
    </source>
</evidence>
<feature type="compositionally biased region" description="Polar residues" evidence="8">
    <location>
        <begin position="916"/>
        <end position="928"/>
    </location>
</feature>
<feature type="compositionally biased region" description="Polar residues" evidence="8">
    <location>
        <begin position="292"/>
        <end position="301"/>
    </location>
</feature>
<feature type="region of interest" description="Disordered" evidence="8">
    <location>
        <begin position="1"/>
        <end position="22"/>
    </location>
</feature>
<keyword evidence="4" id="KW-0256">Endoplasmic reticulum</keyword>
<feature type="compositionally biased region" description="Pro residues" evidence="8">
    <location>
        <begin position="885"/>
        <end position="895"/>
    </location>
</feature>
<sequence length="928" mass="98609">MAALQGYLSGQEATLEDLPPWKRELILRKRASARIHGGMGMPQPQTLMAARPGRSSMSGRPALSSPPGPSAGTLSSPPGPAAVAGSSMSGPGLRSLSGPAPSGPPLPPPPPPPGVGNNWAVSSRLVGAGASSRDGSEGRGYDASLPVTSDYQTSSNMHHKGLCDEGSRVTSPTSSTFSDSYNNCTEEQDPDEELSYGPGIVSKLKNRYMSLAMREQRGRPVLRRFSSLEDLLDDPPVETGGHKGRAAAPTSAAQYRLDRMKRARSVDSLSSRHQQEDGPFRGAGRRPMPKSRSATSNLQSSLMALGKDDVIIIETSQGVPAASVAGQQHQQQQQQQQGQKPFKDTRASVNGGSPRHTDDVPPPLQRKLSSSSLAEEEELPPPDTVRQVRQVFEGGSHVSNKPLRGIAARVAQHKTAKTNGIQSMGAKPALAVKPAVVPSHRKATPPLTPVSPPITSNMPFSIEDAKKRLKHVATVTRPSPRSTMGVKPTPDLNGEVKTQDSEVLRPRPGLTPIIKAHTAPNTGAAITNGSSGSSPPIRHTHPAHDTDSEDDDEDDEGFKKISNAAISNIRKESGLSQEFNFANKTSSSPVVGKSKPSSPTPATLPSSPVASHKVTSTPAKLSENQRVEQENRKNVEKSRSKVEPVKVNLNKVESGVLGGSKVNSSGSGSPNVVLGSSSPVSGSRSPEVEELVEAVNKKPLKASPPKPWHQQQSNTQTFNFTTKKAPVPEHLENDGLDMSVRRPKISADSGYVIMPGFYEGRQDSSTDGDDPDDPGIDYLDSRPGVPPAPCGISFNGEGVIINGRSNLQRQPRNKRLNISFDDSLTRTFEYPSENSLLEDSSEGHGGPVSPDTSDAPGTGGLASYTPSKIQMDSEFKLGVSRTTPINPPASTPGPPAVTERPEEEEYLRPADESETVMWSSGSTSDMLF</sequence>
<feature type="compositionally biased region" description="Polar residues" evidence="8">
    <location>
        <begin position="168"/>
        <end position="185"/>
    </location>
</feature>
<evidence type="ECO:0000313" key="9">
    <source>
        <dbReference type="EMBL" id="CAL4102582.1"/>
    </source>
</evidence>
<feature type="region of interest" description="Disordered" evidence="8">
    <location>
        <begin position="231"/>
        <end position="301"/>
    </location>
</feature>
<feature type="compositionally biased region" description="Low complexity" evidence="8">
    <location>
        <begin position="70"/>
        <end position="100"/>
    </location>
</feature>
<feature type="compositionally biased region" description="Polar residues" evidence="8">
    <location>
        <begin position="574"/>
        <end position="583"/>
    </location>
</feature>
<dbReference type="InterPro" id="IPR019130">
    <property type="entry name" value="Macoilin"/>
</dbReference>
<feature type="region of interest" description="Disordered" evidence="8">
    <location>
        <begin position="435"/>
        <end position="459"/>
    </location>
</feature>
<keyword evidence="7" id="KW-0539">Nucleus</keyword>
<feature type="compositionally biased region" description="Low complexity" evidence="8">
    <location>
        <begin position="584"/>
        <end position="611"/>
    </location>
</feature>
<feature type="region of interest" description="Disordered" evidence="8">
    <location>
        <begin position="319"/>
        <end position="385"/>
    </location>
</feature>
<keyword evidence="3" id="KW-0812">Transmembrane</keyword>